<dbReference type="InterPro" id="IPR028343">
    <property type="entry name" value="FBPtase"/>
</dbReference>
<evidence type="ECO:0000256" key="2">
    <source>
        <dbReference type="ARBA" id="ARBA00010941"/>
    </source>
</evidence>
<dbReference type="InterPro" id="IPR033391">
    <property type="entry name" value="FBPase_N"/>
</dbReference>
<evidence type="ECO:0000256" key="6">
    <source>
        <dbReference type="ARBA" id="ARBA00022801"/>
    </source>
</evidence>
<evidence type="ECO:0000256" key="1">
    <source>
        <dbReference type="ARBA" id="ARBA00001273"/>
    </source>
</evidence>
<dbReference type="Gene3D" id="3.30.540.10">
    <property type="entry name" value="Fructose-1,6-Bisphosphatase, subunit A, domain 1"/>
    <property type="match status" value="1"/>
</dbReference>
<dbReference type="InterPro" id="IPR000146">
    <property type="entry name" value="FBPase_class-1"/>
</dbReference>
<dbReference type="Gene3D" id="3.40.190.80">
    <property type="match status" value="1"/>
</dbReference>
<dbReference type="PIRSF" id="PIRSF000904">
    <property type="entry name" value="FBPtase_SBPase"/>
    <property type="match status" value="1"/>
</dbReference>
<feature type="binding site" evidence="12">
    <location>
        <position position="278"/>
    </location>
    <ligand>
        <name>substrate</name>
    </ligand>
</feature>
<evidence type="ECO:0000256" key="8">
    <source>
        <dbReference type="ARBA" id="ARBA00023277"/>
    </source>
</evidence>
<evidence type="ECO:0000259" key="15">
    <source>
        <dbReference type="Pfam" id="PF18913"/>
    </source>
</evidence>
<comment type="caution">
    <text evidence="12">Lacks conserved residue(s) required for the propagation of feature annotation.</text>
</comment>
<keyword evidence="8 12" id="KW-0119">Carbohydrate metabolism</keyword>
<feature type="binding site" evidence="12">
    <location>
        <position position="248"/>
    </location>
    <ligand>
        <name>substrate</name>
    </ligand>
</feature>
<dbReference type="GO" id="GO:0000287">
    <property type="term" value="F:magnesium ion binding"/>
    <property type="evidence" value="ECO:0007669"/>
    <property type="project" value="UniProtKB-UniRule"/>
</dbReference>
<name>A0A518BHS1_9BACT</name>
<dbReference type="HAMAP" id="MF_01855">
    <property type="entry name" value="FBPase_class1"/>
    <property type="match status" value="1"/>
</dbReference>
<feature type="binding site" evidence="12">
    <location>
        <position position="127"/>
    </location>
    <ligand>
        <name>Mg(2+)</name>
        <dbReference type="ChEBI" id="CHEBI:18420"/>
        <label>1</label>
    </ligand>
</feature>
<evidence type="ECO:0000256" key="3">
    <source>
        <dbReference type="ARBA" id="ARBA00013093"/>
    </source>
</evidence>
<dbReference type="PANTHER" id="PTHR11556">
    <property type="entry name" value="FRUCTOSE-1,6-BISPHOSPHATASE-RELATED"/>
    <property type="match status" value="1"/>
</dbReference>
<evidence type="ECO:0000259" key="14">
    <source>
        <dbReference type="Pfam" id="PF00316"/>
    </source>
</evidence>
<dbReference type="Pfam" id="PF00316">
    <property type="entry name" value="FBPase"/>
    <property type="match status" value="1"/>
</dbReference>
<dbReference type="Proteomes" id="UP000316921">
    <property type="component" value="Chromosome"/>
</dbReference>
<dbReference type="GO" id="GO:0005829">
    <property type="term" value="C:cytosol"/>
    <property type="evidence" value="ECO:0007669"/>
    <property type="project" value="TreeGrafter"/>
</dbReference>
<keyword evidence="17" id="KW-1185">Reference proteome</keyword>
<evidence type="ECO:0000256" key="4">
    <source>
        <dbReference type="ARBA" id="ARBA00022490"/>
    </source>
</evidence>
<dbReference type="SUPFAM" id="SSF56655">
    <property type="entry name" value="Carbohydrate phosphatase"/>
    <property type="match status" value="1"/>
</dbReference>
<feature type="binding site" evidence="12">
    <location>
        <position position="129"/>
    </location>
    <ligand>
        <name>Mg(2+)</name>
        <dbReference type="ChEBI" id="CHEBI:18420"/>
        <label>1</label>
    </ligand>
</feature>
<evidence type="ECO:0000256" key="13">
    <source>
        <dbReference type="RuleBase" id="RU000508"/>
    </source>
</evidence>
<dbReference type="FunFam" id="3.30.540.10:FF:000002">
    <property type="entry name" value="Fructose-1,6-bisphosphatase class 1"/>
    <property type="match status" value="1"/>
</dbReference>
<dbReference type="EMBL" id="CP036287">
    <property type="protein sequence ID" value="QDU66504.1"/>
    <property type="molecule type" value="Genomic_DNA"/>
</dbReference>
<dbReference type="PANTHER" id="PTHR11556:SF35">
    <property type="entry name" value="SEDOHEPTULOSE-1,7-BISPHOSPHATASE, CHLOROPLASTIC"/>
    <property type="match status" value="1"/>
</dbReference>
<gene>
    <name evidence="16" type="primary">fbp_1</name>
    <name evidence="12" type="synonym">fbp</name>
    <name evidence="16" type="ORF">Pla133_15780</name>
</gene>
<dbReference type="GO" id="GO:0006002">
    <property type="term" value="P:fructose 6-phosphate metabolic process"/>
    <property type="evidence" value="ECO:0007669"/>
    <property type="project" value="TreeGrafter"/>
</dbReference>
<dbReference type="Pfam" id="PF18913">
    <property type="entry name" value="FBPase_C"/>
    <property type="match status" value="1"/>
</dbReference>
<feature type="binding site" evidence="12">
    <location>
        <position position="130"/>
    </location>
    <ligand>
        <name>Mg(2+)</name>
        <dbReference type="ChEBI" id="CHEBI:18420"/>
        <label>2</label>
    </ligand>
</feature>
<comment type="subcellular location">
    <subcellularLocation>
        <location evidence="12">Cytoplasm</location>
    </subcellularLocation>
</comment>
<sequence>MTATSTPRAAADLRQITTLQSHILAEEFKHPGASGTFSWILSALAVSAKIIASKMRRARLEDVLGALDSDNVQGEQQQKLDVIANEVLIRALGNREGVAIVASEENDEPLVMRDDPSGQRRYCVLFDPLDGSSNLDVAGGVGTIFSILRHDRRAPSATASVLQPGVQQAAAGYILYGSSTVFVLTTGSGVQMFVLDPSIGAFLLVEPNLRVPQTGKTYSCNEGNRKQFPEGYQRYLDWAQDNGYSSRYAGAMVADVHRTLLKGGVFLYPPTKKAPNGKLRLMYEANPMAMLMEQAGGKALAGAGRLMEIEPTEVHQRTSVVMGSADEVDRVVSFL</sequence>
<dbReference type="FunFam" id="3.40.190.80:FF:000001">
    <property type="entry name" value="Fructose-1,6-bisphosphatase class 1"/>
    <property type="match status" value="1"/>
</dbReference>
<reference evidence="16 17" key="1">
    <citation type="submission" date="2019-02" db="EMBL/GenBank/DDBJ databases">
        <title>Deep-cultivation of Planctomycetes and their phenomic and genomic characterization uncovers novel biology.</title>
        <authorList>
            <person name="Wiegand S."/>
            <person name="Jogler M."/>
            <person name="Boedeker C."/>
            <person name="Pinto D."/>
            <person name="Vollmers J."/>
            <person name="Rivas-Marin E."/>
            <person name="Kohn T."/>
            <person name="Peeters S.H."/>
            <person name="Heuer A."/>
            <person name="Rast P."/>
            <person name="Oberbeckmann S."/>
            <person name="Bunk B."/>
            <person name="Jeske O."/>
            <person name="Meyerdierks A."/>
            <person name="Storesund J.E."/>
            <person name="Kallscheuer N."/>
            <person name="Luecker S."/>
            <person name="Lage O.M."/>
            <person name="Pohl T."/>
            <person name="Merkel B.J."/>
            <person name="Hornburger P."/>
            <person name="Mueller R.-W."/>
            <person name="Bruemmer F."/>
            <person name="Labrenz M."/>
            <person name="Spormann A.M."/>
            <person name="Op den Camp H."/>
            <person name="Overmann J."/>
            <person name="Amann R."/>
            <person name="Jetten M.S.M."/>
            <person name="Mascher T."/>
            <person name="Medema M.H."/>
            <person name="Devos D.P."/>
            <person name="Kaster A.-K."/>
            <person name="Ovreas L."/>
            <person name="Rohde M."/>
            <person name="Galperin M.Y."/>
            <person name="Jogler C."/>
        </authorList>
    </citation>
    <scope>NUCLEOTIDE SEQUENCE [LARGE SCALE GENOMIC DNA]</scope>
    <source>
        <strain evidence="16 17">Pla133</strain>
    </source>
</reference>
<feature type="binding site" evidence="12">
    <location>
        <begin position="130"/>
        <end position="133"/>
    </location>
    <ligand>
        <name>substrate</name>
    </ligand>
</feature>
<accession>A0A518BHS1</accession>
<comment type="cofactor">
    <cofactor evidence="12">
        <name>Mg(2+)</name>
        <dbReference type="ChEBI" id="CHEBI:18420"/>
    </cofactor>
    <text evidence="12">Binds 2 magnesium ions per subunit.</text>
</comment>
<keyword evidence="4 12" id="KW-0963">Cytoplasm</keyword>
<keyword evidence="6 12" id="KW-0378">Hydrolase</keyword>
<feature type="binding site" evidence="12">
    <location>
        <position position="284"/>
    </location>
    <ligand>
        <name>Mg(2+)</name>
        <dbReference type="ChEBI" id="CHEBI:18420"/>
        <label>2</label>
    </ligand>
</feature>
<evidence type="ECO:0000313" key="16">
    <source>
        <dbReference type="EMBL" id="QDU66504.1"/>
    </source>
</evidence>
<evidence type="ECO:0000256" key="7">
    <source>
        <dbReference type="ARBA" id="ARBA00022842"/>
    </source>
</evidence>
<organism evidence="16 17">
    <name type="scientific">Engelhardtia mirabilis</name>
    <dbReference type="NCBI Taxonomy" id="2528011"/>
    <lineage>
        <taxon>Bacteria</taxon>
        <taxon>Pseudomonadati</taxon>
        <taxon>Planctomycetota</taxon>
        <taxon>Planctomycetia</taxon>
        <taxon>Planctomycetia incertae sedis</taxon>
        <taxon>Engelhardtia</taxon>
    </lineage>
</organism>
<dbReference type="GO" id="GO:0042132">
    <property type="term" value="F:fructose 1,6-bisphosphate 1-phosphatase activity"/>
    <property type="evidence" value="ECO:0007669"/>
    <property type="project" value="UniProtKB-UniRule"/>
</dbReference>
<protein>
    <recommendedName>
        <fullName evidence="10 12">Fructose-1,6-bisphosphatase class 1</fullName>
        <shortName evidence="12">FBPase class 1</shortName>
        <ecNumber evidence="3 12">3.1.3.11</ecNumber>
    </recommendedName>
    <alternativeName>
        <fullName evidence="11 12">D-fructose-1,6-bisphosphate 1-phosphohydrolase class 1</fullName>
    </alternativeName>
</protein>
<evidence type="ECO:0000256" key="9">
    <source>
        <dbReference type="ARBA" id="ARBA00024331"/>
    </source>
</evidence>
<dbReference type="NCBIfam" id="NF006778">
    <property type="entry name" value="PRK09293.1-1"/>
    <property type="match status" value="1"/>
</dbReference>
<dbReference type="EC" id="3.1.3.11" evidence="3 12"/>
<dbReference type="GO" id="GO:0006094">
    <property type="term" value="P:gluconeogenesis"/>
    <property type="evidence" value="ECO:0007669"/>
    <property type="project" value="UniProtKB-UniRule"/>
</dbReference>
<dbReference type="PRINTS" id="PR00115">
    <property type="entry name" value="F16BPHPHTASE"/>
</dbReference>
<dbReference type="KEGG" id="pbap:Pla133_15780"/>
<evidence type="ECO:0000256" key="12">
    <source>
        <dbReference type="HAMAP-Rule" id="MF_01855"/>
    </source>
</evidence>
<comment type="catalytic activity">
    <reaction evidence="1 12">
        <text>beta-D-fructose 1,6-bisphosphate + H2O = beta-D-fructose 6-phosphate + phosphate</text>
        <dbReference type="Rhea" id="RHEA:11064"/>
        <dbReference type="ChEBI" id="CHEBI:15377"/>
        <dbReference type="ChEBI" id="CHEBI:32966"/>
        <dbReference type="ChEBI" id="CHEBI:43474"/>
        <dbReference type="ChEBI" id="CHEBI:57634"/>
        <dbReference type="EC" id="3.1.3.11"/>
    </reaction>
</comment>
<feature type="binding site" evidence="12">
    <location>
        <position position="104"/>
    </location>
    <ligand>
        <name>Mg(2+)</name>
        <dbReference type="ChEBI" id="CHEBI:18420"/>
        <label>1</label>
    </ligand>
</feature>
<dbReference type="GO" id="GO:0005986">
    <property type="term" value="P:sucrose biosynthetic process"/>
    <property type="evidence" value="ECO:0007669"/>
    <property type="project" value="TreeGrafter"/>
</dbReference>
<keyword evidence="7 12" id="KW-0460">Magnesium</keyword>
<feature type="binding site" evidence="12">
    <location>
        <position position="221"/>
    </location>
    <ligand>
        <name>substrate</name>
    </ligand>
</feature>
<evidence type="ECO:0000256" key="11">
    <source>
        <dbReference type="ARBA" id="ARBA00081210"/>
    </source>
</evidence>
<dbReference type="PIRSF" id="PIRSF500210">
    <property type="entry name" value="FBPtase"/>
    <property type="match status" value="1"/>
</dbReference>
<dbReference type="GO" id="GO:0030388">
    <property type="term" value="P:fructose 1,6-bisphosphate metabolic process"/>
    <property type="evidence" value="ECO:0007669"/>
    <property type="project" value="TreeGrafter"/>
</dbReference>
<proteinExistence type="inferred from homology"/>
<dbReference type="GO" id="GO:0006000">
    <property type="term" value="P:fructose metabolic process"/>
    <property type="evidence" value="ECO:0007669"/>
    <property type="project" value="TreeGrafter"/>
</dbReference>
<comment type="similarity">
    <text evidence="2 12 13">Belongs to the FBPase class 1 family.</text>
</comment>
<dbReference type="AlphaFoldDB" id="A0A518BHS1"/>
<feature type="domain" description="Fructose-1-6-bisphosphatase class I N-terminal" evidence="14">
    <location>
        <begin position="18"/>
        <end position="206"/>
    </location>
</feature>
<dbReference type="InterPro" id="IPR044015">
    <property type="entry name" value="FBPase_C_dom"/>
</dbReference>
<evidence type="ECO:0000256" key="10">
    <source>
        <dbReference type="ARBA" id="ARBA00072069"/>
    </source>
</evidence>
<evidence type="ECO:0000256" key="5">
    <source>
        <dbReference type="ARBA" id="ARBA00022723"/>
    </source>
</evidence>
<comment type="pathway">
    <text evidence="9">Carbohydrate biosynthesis.</text>
</comment>
<evidence type="ECO:0000313" key="17">
    <source>
        <dbReference type="Proteomes" id="UP000316921"/>
    </source>
</evidence>
<feature type="binding site" evidence="12">
    <location>
        <position position="127"/>
    </location>
    <ligand>
        <name>Mg(2+)</name>
        <dbReference type="ChEBI" id="CHEBI:18420"/>
        <label>2</label>
    </ligand>
</feature>
<comment type="subunit">
    <text evidence="12">Homotetramer.</text>
</comment>
<keyword evidence="5 12" id="KW-0479">Metal-binding</keyword>
<dbReference type="CDD" id="cd00354">
    <property type="entry name" value="FBPase"/>
    <property type="match status" value="1"/>
</dbReference>
<feature type="domain" description="Fructose-1-6-bisphosphatase class 1 C-terminal" evidence="15">
    <location>
        <begin position="211"/>
        <end position="334"/>
    </location>
</feature>